<comment type="caution">
    <text evidence="1">The sequence shown here is derived from an EMBL/GenBank/DDBJ whole genome shotgun (WGS) entry which is preliminary data.</text>
</comment>
<accession>A0A502LAZ4</accession>
<protein>
    <recommendedName>
        <fullName evidence="3">Transferrin-binding protein B C-lobe/N-lobe beta barrel domain-containing protein</fullName>
    </recommendedName>
</protein>
<gene>
    <name evidence="1" type="ORF">EUX48_07905</name>
</gene>
<evidence type="ECO:0000313" key="2">
    <source>
        <dbReference type="Proteomes" id="UP000316888"/>
    </source>
</evidence>
<dbReference type="AlphaFoldDB" id="A0A502LAZ4"/>
<reference evidence="1 2" key="1">
    <citation type="submission" date="2019-01" db="EMBL/GenBank/DDBJ databases">
        <title>Comparative genomic analysis identifies haemin-independent Haemophilus haemolyticus: a formal re-classification of Haemophilus intermedius.</title>
        <authorList>
            <person name="Harris T.M."/>
            <person name="Price E.P."/>
            <person name="Sarovich D.S."/>
            <person name="Norskov-Lauritsen N."/>
            <person name="Beissbarth J."/>
            <person name="Chang A.B."/>
            <person name="Smith-Vaughan H.C."/>
        </authorList>
    </citation>
    <scope>NUCLEOTIDE SEQUENCE [LARGE SCALE GENOMIC DNA]</scope>
    <source>
        <strain evidence="1 2">60824 B Hi-4</strain>
    </source>
</reference>
<sequence>MWRDLKVDNKQVENSFVWSDEDGKKHSVFHESSKPFNLNELSKNPLGKNEGTIDAKGYVIAAYNGPEQLKGELKYEFENQPYSSYGVVYSKDANVRGNHDFEELFYLAVDGKSSDLVDAIYKGKVFARAKVGNSEDDYSAKPTIDEDGNVELNVKKSSDKFEMSGIIDSTTVGKIKLLPKEIKENKVKGSVAFEGDGLGNYSAIVSKDSSDVVGRVKYESDGSVPAVKDGTKYLFEYEAVFGGEKQKQ</sequence>
<evidence type="ECO:0008006" key="3">
    <source>
        <dbReference type="Google" id="ProtNLM"/>
    </source>
</evidence>
<proteinExistence type="predicted"/>
<dbReference type="Proteomes" id="UP000316888">
    <property type="component" value="Unassembled WGS sequence"/>
</dbReference>
<organism evidence="1 2">
    <name type="scientific">Haemophilus haemolyticus</name>
    <dbReference type="NCBI Taxonomy" id="726"/>
    <lineage>
        <taxon>Bacteria</taxon>
        <taxon>Pseudomonadati</taxon>
        <taxon>Pseudomonadota</taxon>
        <taxon>Gammaproteobacteria</taxon>
        <taxon>Pasteurellales</taxon>
        <taxon>Pasteurellaceae</taxon>
        <taxon>Haemophilus</taxon>
    </lineage>
</organism>
<evidence type="ECO:0000313" key="1">
    <source>
        <dbReference type="EMBL" id="TPH21278.1"/>
    </source>
</evidence>
<name>A0A502LAZ4_HAEHA</name>
<dbReference type="EMBL" id="SDPB01000021">
    <property type="protein sequence ID" value="TPH21278.1"/>
    <property type="molecule type" value="Genomic_DNA"/>
</dbReference>